<organism evidence="2 3">
    <name type="scientific">Puccinia striiformis</name>
    <dbReference type="NCBI Taxonomy" id="27350"/>
    <lineage>
        <taxon>Eukaryota</taxon>
        <taxon>Fungi</taxon>
        <taxon>Dikarya</taxon>
        <taxon>Basidiomycota</taxon>
        <taxon>Pucciniomycotina</taxon>
        <taxon>Pucciniomycetes</taxon>
        <taxon>Pucciniales</taxon>
        <taxon>Pucciniaceae</taxon>
        <taxon>Puccinia</taxon>
    </lineage>
</organism>
<accession>A0A2S4UB46</accession>
<name>A0A2S4UB46_9BASI</name>
<comment type="caution">
    <text evidence="2">The sequence shown here is derived from an EMBL/GenBank/DDBJ whole genome shotgun (WGS) entry which is preliminary data.</text>
</comment>
<dbReference type="AlphaFoldDB" id="A0A2S4UB46"/>
<reference evidence="2" key="1">
    <citation type="submission" date="2017-12" db="EMBL/GenBank/DDBJ databases">
        <title>Gene loss provides genomic basis for host adaptation in cereal stripe rust fungi.</title>
        <authorList>
            <person name="Xia C."/>
        </authorList>
    </citation>
    <scope>NUCLEOTIDE SEQUENCE [LARGE SCALE GENOMIC DNA]</scope>
    <source>
        <strain evidence="2">93-210</strain>
    </source>
</reference>
<proteinExistence type="predicted"/>
<gene>
    <name evidence="2" type="ORF">PSTT_16865</name>
</gene>
<keyword evidence="3" id="KW-1185">Reference proteome</keyword>
<dbReference type="EMBL" id="PKSL01000422">
    <property type="protein sequence ID" value="POV94421.1"/>
    <property type="molecule type" value="Genomic_DNA"/>
</dbReference>
<evidence type="ECO:0000313" key="2">
    <source>
        <dbReference type="EMBL" id="POV94421.1"/>
    </source>
</evidence>
<dbReference type="Proteomes" id="UP000239156">
    <property type="component" value="Unassembled WGS sequence"/>
</dbReference>
<feature type="transmembrane region" description="Helical" evidence="1">
    <location>
        <begin position="12"/>
        <end position="33"/>
    </location>
</feature>
<keyword evidence="1" id="KW-1133">Transmembrane helix</keyword>
<dbReference type="VEuPathDB" id="FungiDB:PSHT_10861"/>
<dbReference type="VEuPathDB" id="FungiDB:PSTT_16865"/>
<sequence>MMCIPDGTLPSRLMLGALVLLITSLIAISWPTLQRFQRKQPREHLAASITSQRAQIPVPGDRKILSIADSLVTFSQFGANDQDVTRYDRLAKALSCPLLLQVIDSRLVEKLQQTGESTRKLNDDLEQLAVLGFHAMQIFVFQNKEDLRSSTEALVNWQDDSSTETVVNLREDQDTHDLQTCSQINLTNLLLLIEITTKSNKKVSKENDQLIIALNWSLEGMGVGSEKEKYQLGELQEALAQAHKLQSASEHWRRNLKIYAMNVRSTKLIDKRGGYQRSFIQDCVKKTLEKLSEPKNLDG</sequence>
<keyword evidence="1" id="KW-0472">Membrane</keyword>
<evidence type="ECO:0000313" key="3">
    <source>
        <dbReference type="Proteomes" id="UP000239156"/>
    </source>
</evidence>
<protein>
    <submittedName>
        <fullName evidence="2">Uncharacterized protein</fullName>
    </submittedName>
</protein>
<evidence type="ECO:0000256" key="1">
    <source>
        <dbReference type="SAM" id="Phobius"/>
    </source>
</evidence>
<keyword evidence="1" id="KW-0812">Transmembrane</keyword>